<gene>
    <name evidence="3" type="ORF">V1264_001586</name>
</gene>
<name>A0AAN9GPX0_9CAEN</name>
<dbReference type="EMBL" id="JBAMIC010000001">
    <property type="protein sequence ID" value="KAK7115771.1"/>
    <property type="molecule type" value="Genomic_DNA"/>
</dbReference>
<feature type="repeat" description="TPR" evidence="1">
    <location>
        <begin position="786"/>
        <end position="819"/>
    </location>
</feature>
<dbReference type="AlphaFoldDB" id="A0AAN9GPX0"/>
<evidence type="ECO:0000256" key="1">
    <source>
        <dbReference type="PROSITE-ProRule" id="PRU00339"/>
    </source>
</evidence>
<feature type="region of interest" description="Disordered" evidence="2">
    <location>
        <begin position="552"/>
        <end position="576"/>
    </location>
</feature>
<dbReference type="SUPFAM" id="SSF81901">
    <property type="entry name" value="HCP-like"/>
    <property type="match status" value="1"/>
</dbReference>
<feature type="repeat" description="TPR" evidence="1">
    <location>
        <begin position="894"/>
        <end position="927"/>
    </location>
</feature>
<dbReference type="Proteomes" id="UP001374579">
    <property type="component" value="Unassembled WGS sequence"/>
</dbReference>
<dbReference type="PANTHER" id="PTHR19959:SF119">
    <property type="entry name" value="FUNGAL LIPASE-LIKE DOMAIN-CONTAINING PROTEIN"/>
    <property type="match status" value="1"/>
</dbReference>
<dbReference type="SUPFAM" id="SSF48452">
    <property type="entry name" value="TPR-like"/>
    <property type="match status" value="3"/>
</dbReference>
<keyword evidence="1" id="KW-0802">TPR repeat</keyword>
<feature type="region of interest" description="Disordered" evidence="2">
    <location>
        <begin position="379"/>
        <end position="409"/>
    </location>
</feature>
<keyword evidence="4" id="KW-1185">Reference proteome</keyword>
<evidence type="ECO:0000313" key="3">
    <source>
        <dbReference type="EMBL" id="KAK7115771.1"/>
    </source>
</evidence>
<feature type="repeat" description="TPR" evidence="1">
    <location>
        <begin position="1086"/>
        <end position="1119"/>
    </location>
</feature>
<proteinExistence type="predicted"/>
<comment type="caution">
    <text evidence="3">The sequence shown here is derived from an EMBL/GenBank/DDBJ whole genome shotgun (WGS) entry which is preliminary data.</text>
</comment>
<evidence type="ECO:0000256" key="2">
    <source>
        <dbReference type="SAM" id="MobiDB-lite"/>
    </source>
</evidence>
<dbReference type="InterPro" id="IPR019734">
    <property type="entry name" value="TPR_rpt"/>
</dbReference>
<reference evidence="3 4" key="1">
    <citation type="submission" date="2024-02" db="EMBL/GenBank/DDBJ databases">
        <title>Chromosome-scale genome assembly of the rough periwinkle Littorina saxatilis.</title>
        <authorList>
            <person name="De Jode A."/>
            <person name="Faria R."/>
            <person name="Formenti G."/>
            <person name="Sims Y."/>
            <person name="Smith T.P."/>
            <person name="Tracey A."/>
            <person name="Wood J.M.D."/>
            <person name="Zagrodzka Z.B."/>
            <person name="Johannesson K."/>
            <person name="Butlin R.K."/>
            <person name="Leder E.H."/>
        </authorList>
    </citation>
    <scope>NUCLEOTIDE SEQUENCE [LARGE SCALE GENOMIC DNA]</scope>
    <source>
        <strain evidence="3">Snail1</strain>
        <tissue evidence="3">Muscle</tissue>
    </source>
</reference>
<evidence type="ECO:0000313" key="4">
    <source>
        <dbReference type="Proteomes" id="UP001374579"/>
    </source>
</evidence>
<dbReference type="SMART" id="SM00028">
    <property type="entry name" value="TPR"/>
    <property type="match status" value="7"/>
</dbReference>
<sequence length="1173" mass="132785">MTTRRPGVLYTSGGYSGGGFGLVGQTNIETSEKTTQGRTVISSLQPTADKHLTLMQIESREASSTEVATLLQNARTSLEELRLDDAEQLFLHTFQLAQEKAADVPCLVQIYAGLAEVCTRRSRGYRQNPLEWLWLCVHAGALLGEAVKSCQAGLDTEIDNQQRDWLSAQQAFAIGRSQNLADVVGRTLLNWLREDWRLINPFHAFNHVGSRTPLTPSHYPLSSGHMGIMKPYQLGYLSHGFSLESLHEPPARTLGNHFNHGNWFKRIQLYCHRRLHGNDVKAILREVLSFEENVDSDKSDQKLDRETISEESETVSVTTADSVDYRDVGELSKTDTPVREYSLSYELAASKVDTSGWDFFLEKRKDFVVDSVLQLTTTEEGQDEADFGAGLEEGDSEKTEEMEEEEEPQGKMIFSPLQENLIKLMMAKIFHKLVNHLITAESYTQAELLCEYILEIVEDIQDDSSDLLRFSAQVMQNTGILCLRQGLVNKGRANLEKALHLFRDLQDHDAHREVAIVLIDLGNAYVTDHLHEDTLYAEIIAAICEFFEKDASDEQDGGSRPQPTKESSQPKNRNSMGNVDAAISCYTEALGVLENNEETQKDIVAKALRKLGDCHFVQKSYSEALVFYEKALGLFRLAGVYGKDAILENAHVLVMLGVSTFMLHVYPRAAHVFQLAMHMVKHAHGLTLHTFLHGLLLSLMGITFYKMKAYHKCVSFCSQAFETFWTLYEEKITDLPQQKFWLVCQNLYMLGNTYNILNLQHKAIKFLNIGRLFMQESSVGECRQHMRILQILGDCYFAQYDYKTALTYYNEALDIGDKLSTSQSESEMSRSGSGESGAMISSCEEPDMALHNQLLSRSADAHISMKQYQSAVHYLEQARDIQDVLEEDIKGDLVSTLQQLGQMHTMSGDIDKAIESYRDCLEVYREMHNEQLGPEMCITLGELATICYVKACICEEIDQELEMILAAEQYFQESLKLEIKQCVCVKYAIFLYSQGNYEDAVMYLKDALKSTPEEVPSIVYGGLEKVTLPEALQDQVEAQEEALLPATVLAHYLMLLSHKQLGEMRHAEECLLNLLHEIYSLDCDSPFLQALLGLAMMEMGVFEEAALHFRNAWELDPEYQVAMDNYCLCLCLDAFSTLQRALASIFVYYGIWKDNEIFDDKVAKIMQAAENYF</sequence>
<dbReference type="PROSITE" id="PS50005">
    <property type="entry name" value="TPR"/>
    <property type="match status" value="3"/>
</dbReference>
<feature type="compositionally biased region" description="Acidic residues" evidence="2">
    <location>
        <begin position="380"/>
        <end position="407"/>
    </location>
</feature>
<protein>
    <submittedName>
        <fullName evidence="3">Uncharacterized protein</fullName>
    </submittedName>
</protein>
<dbReference type="Gene3D" id="1.25.40.10">
    <property type="entry name" value="Tetratricopeptide repeat domain"/>
    <property type="match status" value="5"/>
</dbReference>
<organism evidence="3 4">
    <name type="scientific">Littorina saxatilis</name>
    <dbReference type="NCBI Taxonomy" id="31220"/>
    <lineage>
        <taxon>Eukaryota</taxon>
        <taxon>Metazoa</taxon>
        <taxon>Spiralia</taxon>
        <taxon>Lophotrochozoa</taxon>
        <taxon>Mollusca</taxon>
        <taxon>Gastropoda</taxon>
        <taxon>Caenogastropoda</taxon>
        <taxon>Littorinimorpha</taxon>
        <taxon>Littorinoidea</taxon>
        <taxon>Littorinidae</taxon>
        <taxon>Littorina</taxon>
    </lineage>
</organism>
<dbReference type="PANTHER" id="PTHR19959">
    <property type="entry name" value="KINESIN LIGHT CHAIN"/>
    <property type="match status" value="1"/>
</dbReference>
<feature type="compositionally biased region" description="Polar residues" evidence="2">
    <location>
        <begin position="561"/>
        <end position="576"/>
    </location>
</feature>
<dbReference type="Pfam" id="PF13424">
    <property type="entry name" value="TPR_12"/>
    <property type="match status" value="2"/>
</dbReference>
<accession>A0AAN9GPX0</accession>
<dbReference type="InterPro" id="IPR011990">
    <property type="entry name" value="TPR-like_helical_dom_sf"/>
</dbReference>